<organism evidence="1 2">
    <name type="scientific">Congzhengia minquanensis</name>
    <dbReference type="NCBI Taxonomy" id="2763657"/>
    <lineage>
        <taxon>Bacteria</taxon>
        <taxon>Bacillati</taxon>
        <taxon>Bacillota</taxon>
        <taxon>Clostridia</taxon>
        <taxon>Eubacteriales</taxon>
        <taxon>Oscillospiraceae</taxon>
        <taxon>Congzhengia</taxon>
    </lineage>
</organism>
<dbReference type="Proteomes" id="UP000611762">
    <property type="component" value="Unassembled WGS sequence"/>
</dbReference>
<accession>A0A926DM07</accession>
<dbReference type="AlphaFoldDB" id="A0A926DM07"/>
<name>A0A926DM07_9FIRM</name>
<dbReference type="EMBL" id="JACRSU010000001">
    <property type="protein sequence ID" value="MBC8540311.1"/>
    <property type="molecule type" value="Genomic_DNA"/>
</dbReference>
<evidence type="ECO:0000313" key="2">
    <source>
        <dbReference type="Proteomes" id="UP000611762"/>
    </source>
</evidence>
<evidence type="ECO:0000313" key="1">
    <source>
        <dbReference type="EMBL" id="MBC8540311.1"/>
    </source>
</evidence>
<proteinExistence type="predicted"/>
<sequence>MIPIMEEAPVEQAKSVVSKELDSILASFGQIKTYLKIDTELSEAISYDVEACRRKVMSIKEML</sequence>
<keyword evidence="2" id="KW-1185">Reference proteome</keyword>
<gene>
    <name evidence="1" type="ORF">H8698_04905</name>
</gene>
<protein>
    <submittedName>
        <fullName evidence="1">Uncharacterized protein</fullName>
    </submittedName>
</protein>
<comment type="caution">
    <text evidence="1">The sequence shown here is derived from an EMBL/GenBank/DDBJ whole genome shotgun (WGS) entry which is preliminary data.</text>
</comment>
<reference evidence="1" key="1">
    <citation type="submission" date="2020-08" db="EMBL/GenBank/DDBJ databases">
        <title>Genome public.</title>
        <authorList>
            <person name="Liu C."/>
            <person name="Sun Q."/>
        </authorList>
    </citation>
    <scope>NUCLEOTIDE SEQUENCE</scope>
    <source>
        <strain evidence="1">H8</strain>
    </source>
</reference>
<dbReference type="RefSeq" id="WP_249311413.1">
    <property type="nucleotide sequence ID" value="NZ_JACRSU010000001.1"/>
</dbReference>